<dbReference type="Pfam" id="PF03401">
    <property type="entry name" value="TctC"/>
    <property type="match status" value="1"/>
</dbReference>
<accession>A0ABV1FFM6</accession>
<dbReference type="EMBL" id="JBBMFE010000004">
    <property type="protein sequence ID" value="MEQ2472162.1"/>
    <property type="molecule type" value="Genomic_DNA"/>
</dbReference>
<feature type="signal peptide" evidence="2">
    <location>
        <begin position="1"/>
        <end position="19"/>
    </location>
</feature>
<proteinExistence type="inferred from homology"/>
<protein>
    <submittedName>
        <fullName evidence="3">Tripartite tricarboxylate transporter substrate binding protein</fullName>
    </submittedName>
</protein>
<keyword evidence="4" id="KW-1185">Reference proteome</keyword>
<dbReference type="RefSeq" id="WP_349164260.1">
    <property type="nucleotide sequence ID" value="NZ_JBBMFE010000004.1"/>
</dbReference>
<dbReference type="PANTHER" id="PTHR42928">
    <property type="entry name" value="TRICARBOXYLATE-BINDING PROTEIN"/>
    <property type="match status" value="1"/>
</dbReference>
<dbReference type="Gene3D" id="3.40.190.150">
    <property type="entry name" value="Bordetella uptake gene, domain 1"/>
    <property type="match status" value="1"/>
</dbReference>
<evidence type="ECO:0000313" key="3">
    <source>
        <dbReference type="EMBL" id="MEQ2472162.1"/>
    </source>
</evidence>
<gene>
    <name evidence="3" type="ORF">WMO29_06620</name>
</gene>
<comment type="caution">
    <text evidence="3">The sequence shown here is derived from an EMBL/GenBank/DDBJ whole genome shotgun (WGS) entry which is preliminary data.</text>
</comment>
<evidence type="ECO:0000256" key="2">
    <source>
        <dbReference type="SAM" id="SignalP"/>
    </source>
</evidence>
<keyword evidence="2" id="KW-0732">Signal</keyword>
<evidence type="ECO:0000256" key="1">
    <source>
        <dbReference type="ARBA" id="ARBA00006987"/>
    </source>
</evidence>
<organism evidence="3 4">
    <name type="scientific">Laedolimicola intestinihominis</name>
    <dbReference type="NCBI Taxonomy" id="3133166"/>
    <lineage>
        <taxon>Bacteria</taxon>
        <taxon>Bacillati</taxon>
        <taxon>Bacillota</taxon>
        <taxon>Clostridia</taxon>
        <taxon>Lachnospirales</taxon>
        <taxon>Lachnospiraceae</taxon>
        <taxon>Laedolimicola</taxon>
    </lineage>
</organism>
<dbReference type="Proteomes" id="UP001438008">
    <property type="component" value="Unassembled WGS sequence"/>
</dbReference>
<dbReference type="InterPro" id="IPR005064">
    <property type="entry name" value="BUG"/>
</dbReference>
<dbReference type="InterPro" id="IPR042100">
    <property type="entry name" value="Bug_dom1"/>
</dbReference>
<feature type="chain" id="PRO_5046478883" evidence="2">
    <location>
        <begin position="20"/>
        <end position="346"/>
    </location>
</feature>
<reference evidence="3 4" key="1">
    <citation type="submission" date="2024-03" db="EMBL/GenBank/DDBJ databases">
        <title>Human intestinal bacterial collection.</title>
        <authorList>
            <person name="Pauvert C."/>
            <person name="Hitch T.C.A."/>
            <person name="Clavel T."/>
        </authorList>
    </citation>
    <scope>NUCLEOTIDE SEQUENCE [LARGE SCALE GENOMIC DNA]</scope>
    <source>
        <strain evidence="3 4">CLA-AA-H132</strain>
    </source>
</reference>
<sequence>MKKALVFLMTAVMALNVCACGGKAETAKQETAEEKTVEEEAAVDTAAQEEEAFKPEKDISFIVGFDAGGTADIPARIVAKYMSKYAGVNVVVSNITGSGGQVAAEQVKAMEPDGYTLLHVPVGYYLQAALGNADFTYEDFTPVTMWCDSWVALAVKADSPYETYEDFISAVKENPQSIRMGTVSGTLPQLAALAIQKKEDVAFKMTDLGVNNKATELMSGRIDAYIDGVGQLSQYVKSGDFRLLMAFAKDDTVIPGFEDLPSAESLGYTDFDYLLQSFGMWMPKGTDEKIVQYYADLIKTCSEDPECIKELNALGYGARSEDPENYANICEKVQTKTNEAVADILN</sequence>
<name>A0ABV1FFM6_9FIRM</name>
<dbReference type="CDD" id="cd07012">
    <property type="entry name" value="PBP2_Bug_TTT"/>
    <property type="match status" value="1"/>
</dbReference>
<dbReference type="PIRSF" id="PIRSF017082">
    <property type="entry name" value="YflP"/>
    <property type="match status" value="1"/>
</dbReference>
<dbReference type="SUPFAM" id="SSF53850">
    <property type="entry name" value="Periplasmic binding protein-like II"/>
    <property type="match status" value="1"/>
</dbReference>
<evidence type="ECO:0000313" key="4">
    <source>
        <dbReference type="Proteomes" id="UP001438008"/>
    </source>
</evidence>
<dbReference type="Gene3D" id="3.40.190.10">
    <property type="entry name" value="Periplasmic binding protein-like II"/>
    <property type="match status" value="1"/>
</dbReference>
<comment type="similarity">
    <text evidence="1">Belongs to the UPF0065 (bug) family.</text>
</comment>
<dbReference type="PANTHER" id="PTHR42928:SF5">
    <property type="entry name" value="BLR1237 PROTEIN"/>
    <property type="match status" value="1"/>
</dbReference>